<name>A0A2T7P2F9_POMCA</name>
<dbReference type="OrthoDB" id="10028859at2759"/>
<proteinExistence type="predicted"/>
<sequence>MSEKDKETVQCQKDCSGLAPGLYQSCTGCDNYLVCTKHGITRLGRCPSNKVWDDKRKKCRKTSLTCKSSASNELDPGTS</sequence>
<comment type="caution">
    <text evidence="2">The sequence shown here is derived from an EMBL/GenBank/DDBJ whole genome shotgun (WGS) entry which is preliminary data.</text>
</comment>
<dbReference type="GO" id="GO:0008061">
    <property type="term" value="F:chitin binding"/>
    <property type="evidence" value="ECO:0007669"/>
    <property type="project" value="InterPro"/>
</dbReference>
<dbReference type="GO" id="GO:0005576">
    <property type="term" value="C:extracellular region"/>
    <property type="evidence" value="ECO:0007669"/>
    <property type="project" value="InterPro"/>
</dbReference>
<dbReference type="InterPro" id="IPR036508">
    <property type="entry name" value="Chitin-bd_dom_sf"/>
</dbReference>
<evidence type="ECO:0000313" key="2">
    <source>
        <dbReference type="EMBL" id="PVD27601.1"/>
    </source>
</evidence>
<organism evidence="2 3">
    <name type="scientific">Pomacea canaliculata</name>
    <name type="common">Golden apple snail</name>
    <dbReference type="NCBI Taxonomy" id="400727"/>
    <lineage>
        <taxon>Eukaryota</taxon>
        <taxon>Metazoa</taxon>
        <taxon>Spiralia</taxon>
        <taxon>Lophotrochozoa</taxon>
        <taxon>Mollusca</taxon>
        <taxon>Gastropoda</taxon>
        <taxon>Caenogastropoda</taxon>
        <taxon>Architaenioglossa</taxon>
        <taxon>Ampullarioidea</taxon>
        <taxon>Ampullariidae</taxon>
        <taxon>Pomacea</taxon>
    </lineage>
</organism>
<dbReference type="Gene3D" id="2.170.140.10">
    <property type="entry name" value="Chitin binding domain"/>
    <property type="match status" value="1"/>
</dbReference>
<evidence type="ECO:0000313" key="3">
    <source>
        <dbReference type="Proteomes" id="UP000245119"/>
    </source>
</evidence>
<gene>
    <name evidence="2" type="ORF">C0Q70_12765</name>
</gene>
<keyword evidence="3" id="KW-1185">Reference proteome</keyword>
<evidence type="ECO:0000259" key="1">
    <source>
        <dbReference type="PROSITE" id="PS50940"/>
    </source>
</evidence>
<dbReference type="EMBL" id="PZQS01000007">
    <property type="protein sequence ID" value="PVD27601.1"/>
    <property type="molecule type" value="Genomic_DNA"/>
</dbReference>
<dbReference type="SUPFAM" id="SSF57625">
    <property type="entry name" value="Invertebrate chitin-binding proteins"/>
    <property type="match status" value="1"/>
</dbReference>
<accession>A0A2T7P2F9</accession>
<dbReference type="SMART" id="SM00494">
    <property type="entry name" value="ChtBD2"/>
    <property type="match status" value="1"/>
</dbReference>
<dbReference type="Pfam" id="PF01607">
    <property type="entry name" value="CBM_14"/>
    <property type="match status" value="1"/>
</dbReference>
<dbReference type="InterPro" id="IPR002557">
    <property type="entry name" value="Chitin-bd_dom"/>
</dbReference>
<dbReference type="PROSITE" id="PS50940">
    <property type="entry name" value="CHIT_BIND_II"/>
    <property type="match status" value="1"/>
</dbReference>
<reference evidence="2 3" key="1">
    <citation type="submission" date="2018-04" db="EMBL/GenBank/DDBJ databases">
        <title>The genome of golden apple snail Pomacea canaliculata provides insight into stress tolerance and invasive adaptation.</title>
        <authorList>
            <person name="Liu C."/>
            <person name="Liu B."/>
            <person name="Ren Y."/>
            <person name="Zhang Y."/>
            <person name="Wang H."/>
            <person name="Li S."/>
            <person name="Jiang F."/>
            <person name="Yin L."/>
            <person name="Zhang G."/>
            <person name="Qian W."/>
            <person name="Fan W."/>
        </authorList>
    </citation>
    <scope>NUCLEOTIDE SEQUENCE [LARGE SCALE GENOMIC DNA]</scope>
    <source>
        <strain evidence="2">SZHN2017</strain>
        <tissue evidence="2">Muscle</tissue>
    </source>
</reference>
<dbReference type="Proteomes" id="UP000245119">
    <property type="component" value="Linkage Group LG7"/>
</dbReference>
<feature type="domain" description="Chitin-binding type-2" evidence="1">
    <location>
        <begin position="12"/>
        <end position="68"/>
    </location>
</feature>
<protein>
    <recommendedName>
        <fullName evidence="1">Chitin-binding type-2 domain-containing protein</fullName>
    </recommendedName>
</protein>
<dbReference type="AlphaFoldDB" id="A0A2T7P2F9"/>